<keyword evidence="6" id="KW-1185">Reference proteome</keyword>
<evidence type="ECO:0000259" key="4">
    <source>
        <dbReference type="PROSITE" id="PS51462"/>
    </source>
</evidence>
<dbReference type="RefSeq" id="WP_136866395.1">
    <property type="nucleotide sequence ID" value="NZ_CP046415.1"/>
</dbReference>
<dbReference type="GO" id="GO:0005737">
    <property type="term" value="C:cytoplasm"/>
    <property type="evidence" value="ECO:0007669"/>
    <property type="project" value="TreeGrafter"/>
</dbReference>
<dbReference type="EC" id="3.6.1.-" evidence="3"/>
<dbReference type="SUPFAM" id="SSF55811">
    <property type="entry name" value="Nudix"/>
    <property type="match status" value="1"/>
</dbReference>
<proteinExistence type="inferred from homology"/>
<reference evidence="5 6" key="1">
    <citation type="submission" date="2019-11" db="EMBL/GenBank/DDBJ databases">
        <authorList>
            <person name="Zhang J."/>
            <person name="Sun C."/>
        </authorList>
    </citation>
    <scope>NUCLEOTIDE SEQUENCE [LARGE SCALE GENOMIC DNA]</scope>
    <source>
        <strain evidence="6">sp2</strain>
    </source>
</reference>
<name>A0A6I6D6I0_9GAMM</name>
<dbReference type="InterPro" id="IPR022927">
    <property type="entry name" value="RppH"/>
</dbReference>
<dbReference type="EMBL" id="CP046415">
    <property type="protein sequence ID" value="QGT79071.1"/>
    <property type="molecule type" value="Genomic_DNA"/>
</dbReference>
<dbReference type="InterPro" id="IPR020084">
    <property type="entry name" value="NUDIX_hydrolase_CS"/>
</dbReference>
<dbReference type="CDD" id="cd03671">
    <property type="entry name" value="NUDIX_Ap4A_hydrolase_plant_like"/>
    <property type="match status" value="1"/>
</dbReference>
<dbReference type="AlphaFoldDB" id="A0A6I6D6I0"/>
<dbReference type="NCBIfam" id="NF001937">
    <property type="entry name" value="PRK00714.1-4"/>
    <property type="match status" value="1"/>
</dbReference>
<dbReference type="PANTHER" id="PTHR23114:SF17">
    <property type="entry name" value="M7GPPPN-MRNA HYDROLASE"/>
    <property type="match status" value="1"/>
</dbReference>
<comment type="cofactor">
    <cofactor evidence="3">
        <name>a divalent metal cation</name>
        <dbReference type="ChEBI" id="CHEBI:60240"/>
    </cofactor>
</comment>
<keyword evidence="2 3" id="KW-0378">Hydrolase</keyword>
<gene>
    <name evidence="3" type="primary">rppH</name>
    <name evidence="3" type="synonym">nudH</name>
    <name evidence="5" type="ORF">GM160_09330</name>
</gene>
<dbReference type="PANTHER" id="PTHR23114">
    <property type="entry name" value="M7GPPPN-MRNA HYDROLASE"/>
    <property type="match status" value="1"/>
</dbReference>
<sequence length="192" mass="22529">MIDRSGFRPNVGIIVCNQRGEVFWGKRVGHRSWQFPQGGINAEERPLEAMYRELREEVGLLPEHVSVMAWTRGWLRYRLPRNMVRRHVHPVCIGQKQKWFLLRLRTDESAFDLNASHKPEFDGWEWRPFWSILPEVIYFKRTVYFQALHQLAPFLEGVPAECPDECLPEQLERRIEQASPAGLAAAGHRDAR</sequence>
<dbReference type="InterPro" id="IPR000086">
    <property type="entry name" value="NUDIX_hydrolase_dom"/>
</dbReference>
<comment type="function">
    <text evidence="3">Accelerates the degradation of transcripts by removing pyrophosphate from the 5'-end of triphosphorylated RNA, leading to a more labile monophosphorylated state that can stimulate subsequent ribonuclease cleavage.</text>
</comment>
<dbReference type="Pfam" id="PF00293">
    <property type="entry name" value="NUDIX"/>
    <property type="match status" value="1"/>
</dbReference>
<dbReference type="GO" id="GO:0006402">
    <property type="term" value="P:mRNA catabolic process"/>
    <property type="evidence" value="ECO:0007669"/>
    <property type="project" value="TreeGrafter"/>
</dbReference>
<comment type="similarity">
    <text evidence="3">Belongs to the Nudix hydrolase family. RppH subfamily.</text>
</comment>
<dbReference type="PROSITE" id="PS51462">
    <property type="entry name" value="NUDIX"/>
    <property type="match status" value="1"/>
</dbReference>
<dbReference type="GO" id="GO:0034353">
    <property type="term" value="F:mRNA 5'-diphosphatase activity"/>
    <property type="evidence" value="ECO:0007669"/>
    <property type="project" value="TreeGrafter"/>
</dbReference>
<dbReference type="PROSITE" id="PS00893">
    <property type="entry name" value="NUDIX_BOX"/>
    <property type="match status" value="1"/>
</dbReference>
<dbReference type="Gene3D" id="3.90.79.10">
    <property type="entry name" value="Nucleoside Triphosphate Pyrophosphohydrolase"/>
    <property type="match status" value="1"/>
</dbReference>
<comment type="cofactor">
    <cofactor evidence="1">
        <name>Mg(2+)</name>
        <dbReference type="ChEBI" id="CHEBI:18420"/>
    </cofactor>
</comment>
<evidence type="ECO:0000256" key="3">
    <source>
        <dbReference type="HAMAP-Rule" id="MF_00298"/>
    </source>
</evidence>
<dbReference type="InterPro" id="IPR015797">
    <property type="entry name" value="NUDIX_hydrolase-like_dom_sf"/>
</dbReference>
<evidence type="ECO:0000256" key="1">
    <source>
        <dbReference type="ARBA" id="ARBA00001946"/>
    </source>
</evidence>
<dbReference type="KEGG" id="ghl:GM160_09330"/>
<evidence type="ECO:0000313" key="5">
    <source>
        <dbReference type="EMBL" id="QGT79071.1"/>
    </source>
</evidence>
<evidence type="ECO:0000256" key="2">
    <source>
        <dbReference type="ARBA" id="ARBA00022801"/>
    </source>
</evidence>
<dbReference type="Proteomes" id="UP000427716">
    <property type="component" value="Chromosome"/>
</dbReference>
<protein>
    <recommendedName>
        <fullName evidence="3">RNA pyrophosphohydrolase</fullName>
        <ecNumber evidence="3">3.6.1.-</ecNumber>
    </recommendedName>
    <alternativeName>
        <fullName evidence="3">(Di)nucleoside polyphosphate hydrolase</fullName>
    </alternativeName>
</protein>
<feature type="domain" description="Nudix hydrolase" evidence="4">
    <location>
        <begin position="6"/>
        <end position="149"/>
    </location>
</feature>
<dbReference type="NCBIfam" id="NF001938">
    <property type="entry name" value="PRK00714.1-5"/>
    <property type="match status" value="1"/>
</dbReference>
<dbReference type="HAMAP" id="MF_00298">
    <property type="entry name" value="Nudix_RppH"/>
    <property type="match status" value="1"/>
</dbReference>
<feature type="short sequence motif" description="Nudix box" evidence="3">
    <location>
        <begin position="38"/>
        <end position="59"/>
    </location>
</feature>
<organism evidence="5 6">
    <name type="scientific">Guyparkeria halophila</name>
    <dbReference type="NCBI Taxonomy" id="47960"/>
    <lineage>
        <taxon>Bacteria</taxon>
        <taxon>Pseudomonadati</taxon>
        <taxon>Pseudomonadota</taxon>
        <taxon>Gammaproteobacteria</taxon>
        <taxon>Chromatiales</taxon>
        <taxon>Thioalkalibacteraceae</taxon>
        <taxon>Guyparkeria</taxon>
    </lineage>
</organism>
<evidence type="ECO:0000313" key="6">
    <source>
        <dbReference type="Proteomes" id="UP000427716"/>
    </source>
</evidence>
<accession>A0A6I6D6I0</accession>